<sequence>MKIFFAIPVFCLFAGVSAPGDEAPEEKAVSVILLSATSKIPWEPGIKKPERTFQVVLGFSNPGPGKIIGSRKEGIRLEIRDSTGGGNVPSDYVDFLHARDPEFRMETEDWVPAPDARWVSVKGNMLLVTAEKEVTSEGCLFSMDKEKEERHVVLKGGSLMDDGRQGDAQATLKITRSLNKDSGKINLNVELVSSRMLGICGVTLMKPDGTPVMGKNWSWGYSSGSGGSLSWEWDYRLEPEEKGEIQVLVNYMTELKRIDVPVDLKFGLSGMVRETSRQRKP</sequence>
<dbReference type="OrthoDB" id="198619at2"/>
<gene>
    <name evidence="1" type="ORF">AMLFYP55_00501</name>
</gene>
<organism evidence="1">
    <name type="scientific">Akkermansia muciniphila</name>
    <dbReference type="NCBI Taxonomy" id="239935"/>
    <lineage>
        <taxon>Bacteria</taxon>
        <taxon>Pseudomonadati</taxon>
        <taxon>Verrucomicrobiota</taxon>
        <taxon>Verrucomicrobiia</taxon>
        <taxon>Verrucomicrobiales</taxon>
        <taxon>Akkermansiaceae</taxon>
        <taxon>Akkermansia</taxon>
    </lineage>
</organism>
<reference evidence="1" key="1">
    <citation type="submission" date="2019-11" db="EMBL/GenBank/DDBJ databases">
        <authorList>
            <person name="Feng L."/>
        </authorList>
    </citation>
    <scope>NUCLEOTIDE SEQUENCE</scope>
    <source>
        <strain evidence="1">AMuciniphilaLFYP55</strain>
    </source>
</reference>
<accession>A0A6N2TNH3</accession>
<protein>
    <submittedName>
        <fullName evidence="1">Uncharacterized protein</fullName>
    </submittedName>
</protein>
<proteinExistence type="predicted"/>
<evidence type="ECO:0000313" key="1">
    <source>
        <dbReference type="EMBL" id="VYT07145.1"/>
    </source>
</evidence>
<dbReference type="EMBL" id="CACRSS010000016">
    <property type="protein sequence ID" value="VYT07145.1"/>
    <property type="molecule type" value="Genomic_DNA"/>
</dbReference>
<name>A0A6N2TNH3_9BACT</name>
<dbReference type="AlphaFoldDB" id="A0A6N2TNH3"/>
<dbReference type="RefSeq" id="WP_102722368.1">
    <property type="nucleotide sequence ID" value="NZ_CACRSS010000016.1"/>
</dbReference>